<dbReference type="SMR" id="A2F0Z6"/>
<keyword evidence="1" id="KW-0677">Repeat</keyword>
<evidence type="ECO:0000256" key="1">
    <source>
        <dbReference type="ARBA" id="ARBA00022737"/>
    </source>
</evidence>
<dbReference type="PROSITE" id="PS50088">
    <property type="entry name" value="ANK_REPEAT"/>
    <property type="match status" value="1"/>
</dbReference>
<evidence type="ECO:0000313" key="4">
    <source>
        <dbReference type="EMBL" id="EAY01404.1"/>
    </source>
</evidence>
<dbReference type="Gene3D" id="1.25.40.20">
    <property type="entry name" value="Ankyrin repeat-containing domain"/>
    <property type="match status" value="1"/>
</dbReference>
<dbReference type="RefSeq" id="XP_001314126.1">
    <property type="nucleotide sequence ID" value="XM_001314115.1"/>
</dbReference>
<dbReference type="VEuPathDB" id="TrichDB:TVAGG3_0324230"/>
<dbReference type="SMART" id="SM00248">
    <property type="entry name" value="ANK"/>
    <property type="match status" value="1"/>
</dbReference>
<name>A2F0Z6_TRIV3</name>
<keyword evidence="2 3" id="KW-0040">ANK repeat</keyword>
<dbReference type="SUPFAM" id="SSF48403">
    <property type="entry name" value="Ankyrin repeat"/>
    <property type="match status" value="1"/>
</dbReference>
<feature type="repeat" description="ANK" evidence="3">
    <location>
        <begin position="1"/>
        <end position="33"/>
    </location>
</feature>
<gene>
    <name evidence="4" type="ORF">TVAG_230080</name>
</gene>
<dbReference type="PANTHER" id="PTHR24124:SF14">
    <property type="entry name" value="CHROMOSOME UNDETERMINED SCAFFOLD_25, WHOLE GENOME SHOTGUN SEQUENCE"/>
    <property type="match status" value="1"/>
</dbReference>
<dbReference type="AlphaFoldDB" id="A2F0Z6"/>
<dbReference type="EMBL" id="DS113568">
    <property type="protein sequence ID" value="EAY01404.1"/>
    <property type="molecule type" value="Genomic_DNA"/>
</dbReference>
<dbReference type="VEuPathDB" id="TrichDB:TVAG_230080"/>
<dbReference type="KEGG" id="tva:4759224"/>
<reference evidence="4" key="1">
    <citation type="submission" date="2006-10" db="EMBL/GenBank/DDBJ databases">
        <authorList>
            <person name="Amadeo P."/>
            <person name="Zhao Q."/>
            <person name="Wortman J."/>
            <person name="Fraser-Liggett C."/>
            <person name="Carlton J."/>
        </authorList>
    </citation>
    <scope>NUCLEOTIDE SEQUENCE</scope>
    <source>
        <strain evidence="4">G3</strain>
    </source>
</reference>
<dbReference type="PANTHER" id="PTHR24124">
    <property type="entry name" value="ANKYRIN REPEAT FAMILY A"/>
    <property type="match status" value="1"/>
</dbReference>
<evidence type="ECO:0008006" key="6">
    <source>
        <dbReference type="Google" id="ProtNLM"/>
    </source>
</evidence>
<evidence type="ECO:0000256" key="3">
    <source>
        <dbReference type="PROSITE-ProRule" id="PRU00023"/>
    </source>
</evidence>
<evidence type="ECO:0000256" key="2">
    <source>
        <dbReference type="ARBA" id="ARBA00023043"/>
    </source>
</evidence>
<dbReference type="Proteomes" id="UP000001542">
    <property type="component" value="Unassembled WGS sequence"/>
</dbReference>
<reference evidence="4" key="2">
    <citation type="journal article" date="2007" name="Science">
        <title>Draft genome sequence of the sexually transmitted pathogen Trichomonas vaginalis.</title>
        <authorList>
            <person name="Carlton J.M."/>
            <person name="Hirt R.P."/>
            <person name="Silva J.C."/>
            <person name="Delcher A.L."/>
            <person name="Schatz M."/>
            <person name="Zhao Q."/>
            <person name="Wortman J.R."/>
            <person name="Bidwell S.L."/>
            <person name="Alsmark U.C.M."/>
            <person name="Besteiro S."/>
            <person name="Sicheritz-Ponten T."/>
            <person name="Noel C.J."/>
            <person name="Dacks J.B."/>
            <person name="Foster P.G."/>
            <person name="Simillion C."/>
            <person name="Van de Peer Y."/>
            <person name="Miranda-Saavedra D."/>
            <person name="Barton G.J."/>
            <person name="Westrop G.D."/>
            <person name="Mueller S."/>
            <person name="Dessi D."/>
            <person name="Fiori P.L."/>
            <person name="Ren Q."/>
            <person name="Paulsen I."/>
            <person name="Zhang H."/>
            <person name="Bastida-Corcuera F.D."/>
            <person name="Simoes-Barbosa A."/>
            <person name="Brown M.T."/>
            <person name="Hayes R.D."/>
            <person name="Mukherjee M."/>
            <person name="Okumura C.Y."/>
            <person name="Schneider R."/>
            <person name="Smith A.J."/>
            <person name="Vanacova S."/>
            <person name="Villalvazo M."/>
            <person name="Haas B.J."/>
            <person name="Pertea M."/>
            <person name="Feldblyum T.V."/>
            <person name="Utterback T.R."/>
            <person name="Shu C.L."/>
            <person name="Osoegawa K."/>
            <person name="de Jong P.J."/>
            <person name="Hrdy I."/>
            <person name="Horvathova L."/>
            <person name="Zubacova Z."/>
            <person name="Dolezal P."/>
            <person name="Malik S.B."/>
            <person name="Logsdon J.M. Jr."/>
            <person name="Henze K."/>
            <person name="Gupta A."/>
            <person name="Wang C.C."/>
            <person name="Dunne R.L."/>
            <person name="Upcroft J.A."/>
            <person name="Upcroft P."/>
            <person name="White O."/>
            <person name="Salzberg S.L."/>
            <person name="Tang P."/>
            <person name="Chiu C.-H."/>
            <person name="Lee Y.-S."/>
            <person name="Embley T.M."/>
            <person name="Coombs G.H."/>
            <person name="Mottram J.C."/>
            <person name="Tachezy J."/>
            <person name="Fraser-Liggett C.M."/>
            <person name="Johnson P.J."/>
        </authorList>
    </citation>
    <scope>NUCLEOTIDE SEQUENCE [LARGE SCALE GENOMIC DNA]</scope>
    <source>
        <strain evidence="4">G3</strain>
    </source>
</reference>
<protein>
    <recommendedName>
        <fullName evidence="6">Ankyrin repeat protein</fullName>
    </recommendedName>
</protein>
<dbReference type="InParanoid" id="A2F0Z6"/>
<proteinExistence type="predicted"/>
<keyword evidence="5" id="KW-1185">Reference proteome</keyword>
<dbReference type="InterPro" id="IPR036770">
    <property type="entry name" value="Ankyrin_rpt-contain_sf"/>
</dbReference>
<accession>A2F0Z6</accession>
<evidence type="ECO:0000313" key="5">
    <source>
        <dbReference type="Proteomes" id="UP000001542"/>
    </source>
</evidence>
<dbReference type="InterPro" id="IPR002110">
    <property type="entry name" value="Ankyrin_rpt"/>
</dbReference>
<dbReference type="OrthoDB" id="194358at2759"/>
<dbReference type="Pfam" id="PF12796">
    <property type="entry name" value="Ank_2"/>
    <property type="match status" value="1"/>
</dbReference>
<organism evidence="4 5">
    <name type="scientific">Trichomonas vaginalis (strain ATCC PRA-98 / G3)</name>
    <dbReference type="NCBI Taxonomy" id="412133"/>
    <lineage>
        <taxon>Eukaryota</taxon>
        <taxon>Metamonada</taxon>
        <taxon>Parabasalia</taxon>
        <taxon>Trichomonadida</taxon>
        <taxon>Trichomonadidae</taxon>
        <taxon>Trichomonas</taxon>
    </lineage>
</organism>
<dbReference type="PROSITE" id="PS50297">
    <property type="entry name" value="ANK_REP_REGION"/>
    <property type="match status" value="1"/>
</dbReference>
<sequence>MGKTALHLAAESQNIELAFILISHGADPYIKDMFGDTPLDIATKKRNQELIDELIPPKEEQ</sequence>